<comment type="caution">
    <text evidence="1">The sequence shown here is derived from an EMBL/GenBank/DDBJ whole genome shotgun (WGS) entry which is preliminary data.</text>
</comment>
<evidence type="ECO:0000313" key="1">
    <source>
        <dbReference type="EMBL" id="KAB1069721.1"/>
    </source>
</evidence>
<proteinExistence type="predicted"/>
<name>A0A6N6ML95_9FLAO</name>
<evidence type="ECO:0008006" key="3">
    <source>
        <dbReference type="Google" id="ProtNLM"/>
    </source>
</evidence>
<dbReference type="RefSeq" id="WP_150936533.1">
    <property type="nucleotide sequence ID" value="NZ_WAAT01000022.1"/>
</dbReference>
<reference evidence="1 2" key="1">
    <citation type="submission" date="2019-09" db="EMBL/GenBank/DDBJ databases">
        <authorList>
            <person name="Cao W.R."/>
        </authorList>
    </citation>
    <scope>NUCLEOTIDE SEQUENCE [LARGE SCALE GENOMIC DNA]</scope>
    <source>
        <strain evidence="1 2">B1N29</strain>
    </source>
</reference>
<keyword evidence="2" id="KW-1185">Reference proteome</keyword>
<protein>
    <recommendedName>
        <fullName evidence="3">Outer membrane protein beta-barrel domain-containing protein</fullName>
    </recommendedName>
</protein>
<organism evidence="1 2">
    <name type="scientific">Pseudotamlana haliotis</name>
    <dbReference type="NCBI Taxonomy" id="2614804"/>
    <lineage>
        <taxon>Bacteria</taxon>
        <taxon>Pseudomonadati</taxon>
        <taxon>Bacteroidota</taxon>
        <taxon>Flavobacteriia</taxon>
        <taxon>Flavobacteriales</taxon>
        <taxon>Flavobacteriaceae</taxon>
        <taxon>Pseudotamlana</taxon>
    </lineage>
</organism>
<dbReference type="AlphaFoldDB" id="A0A6N6ML95"/>
<dbReference type="Proteomes" id="UP000441333">
    <property type="component" value="Unassembled WGS sequence"/>
</dbReference>
<dbReference type="EMBL" id="WAAT01000022">
    <property type="protein sequence ID" value="KAB1069721.1"/>
    <property type="molecule type" value="Genomic_DNA"/>
</dbReference>
<evidence type="ECO:0000313" key="2">
    <source>
        <dbReference type="Proteomes" id="UP000441333"/>
    </source>
</evidence>
<sequence>MKKLILITIVSLLYINSYSQEKWFSSASVDFTVPNNIDYLYRFEGLSTTISLDSKPSIGGQYSINYLVFKKLSVGALAGIQNQFGGGFVIFRVGGNLKYYFVDDDNVFAYVRYAGNLSFNKDKFKNGDNARLGIGFPVLKTDKFNLNLNVYGDINSLNLEDAEPLIFGNETPVSVLFKGFGISLGIKF</sequence>
<gene>
    <name evidence="1" type="ORF">F6U93_02580</name>
</gene>
<accession>A0A6N6ML95</accession>